<comment type="subcellular location">
    <subcellularLocation>
        <location evidence="1">Cell membrane</location>
        <topology evidence="1">Multi-pass membrane protein</topology>
    </subcellularLocation>
</comment>
<feature type="transmembrane region" description="Helical" evidence="12">
    <location>
        <begin position="360"/>
        <end position="380"/>
    </location>
</feature>
<dbReference type="STRING" id="160454.RV10_GL001013"/>
<dbReference type="GO" id="GO:0009401">
    <property type="term" value="P:phosphoenolpyruvate-dependent sugar phosphotransferase system"/>
    <property type="evidence" value="ECO:0007669"/>
    <property type="project" value="UniProtKB-KW"/>
</dbReference>
<evidence type="ECO:0000259" key="14">
    <source>
        <dbReference type="PROSITE" id="PS51103"/>
    </source>
</evidence>
<dbReference type="PATRIC" id="fig|1158607.3.peg.4116"/>
<dbReference type="InterPro" id="IPR050558">
    <property type="entry name" value="PTS_Sugar-Specific_Components"/>
</dbReference>
<evidence type="ECO:0000256" key="5">
    <source>
        <dbReference type="ARBA" id="ARBA00022679"/>
    </source>
</evidence>
<dbReference type="GO" id="GO:0008982">
    <property type="term" value="F:protein-N(PI)-phosphohistidine-sugar phosphotransferase activity"/>
    <property type="evidence" value="ECO:0007669"/>
    <property type="project" value="InterPro"/>
</dbReference>
<organism evidence="15 16">
    <name type="scientific">Enterococcus pallens ATCC BAA-351</name>
    <dbReference type="NCBI Taxonomy" id="1158607"/>
    <lineage>
        <taxon>Bacteria</taxon>
        <taxon>Bacillati</taxon>
        <taxon>Bacillota</taxon>
        <taxon>Bacilli</taxon>
        <taxon>Lactobacillales</taxon>
        <taxon>Enterococcaceae</taxon>
        <taxon>Enterococcus</taxon>
    </lineage>
</organism>
<feature type="transmembrane region" description="Helical" evidence="12">
    <location>
        <begin position="214"/>
        <end position="232"/>
    </location>
</feature>
<feature type="transmembrane region" description="Helical" evidence="12">
    <location>
        <begin position="386"/>
        <end position="404"/>
    </location>
</feature>
<keyword evidence="7 12" id="KW-0812">Transmembrane</keyword>
<keyword evidence="16" id="KW-1185">Reference proteome</keyword>
<feature type="transmembrane region" description="Helical" evidence="12">
    <location>
        <begin position="252"/>
        <end position="271"/>
    </location>
</feature>
<dbReference type="PANTHER" id="PTHR30175:SF1">
    <property type="entry name" value="PTS SYSTEM ARBUTIN-, CELLOBIOSE-, AND SALICIN-SPECIFIC EIIBC COMPONENT-RELATED"/>
    <property type="match status" value="1"/>
</dbReference>
<accession>R2SBT0</accession>
<keyword evidence="3" id="KW-1003">Cell membrane</keyword>
<evidence type="ECO:0000256" key="9">
    <source>
        <dbReference type="ARBA" id="ARBA00022989"/>
    </source>
</evidence>
<comment type="caution">
    <text evidence="15">The sequence shown here is derived from an EMBL/GenBank/DDBJ whole genome shotgun (WGS) entry which is preliminary data.</text>
</comment>
<evidence type="ECO:0008006" key="17">
    <source>
        <dbReference type="Google" id="ProtNLM"/>
    </source>
</evidence>
<keyword evidence="4" id="KW-0762">Sugar transport</keyword>
<evidence type="ECO:0000313" key="15">
    <source>
        <dbReference type="EMBL" id="EOH90306.1"/>
    </source>
</evidence>
<dbReference type="eggNOG" id="COG1263">
    <property type="taxonomic scope" value="Bacteria"/>
</dbReference>
<reference evidence="15 16" key="1">
    <citation type="submission" date="2013-02" db="EMBL/GenBank/DDBJ databases">
        <title>The Genome Sequence of Enterococcus pallens BAA-351.</title>
        <authorList>
            <consortium name="The Broad Institute Genome Sequencing Platform"/>
            <consortium name="The Broad Institute Genome Sequencing Center for Infectious Disease"/>
            <person name="Earl A.M."/>
            <person name="Gilmore M.S."/>
            <person name="Lebreton F."/>
            <person name="Walker B."/>
            <person name="Young S.K."/>
            <person name="Zeng Q."/>
            <person name="Gargeya S."/>
            <person name="Fitzgerald M."/>
            <person name="Haas B."/>
            <person name="Abouelleil A."/>
            <person name="Alvarado L."/>
            <person name="Arachchi H.M."/>
            <person name="Berlin A.M."/>
            <person name="Chapman S.B."/>
            <person name="Dewar J."/>
            <person name="Goldberg J."/>
            <person name="Griggs A."/>
            <person name="Gujja S."/>
            <person name="Hansen M."/>
            <person name="Howarth C."/>
            <person name="Imamovic A."/>
            <person name="Larimer J."/>
            <person name="McCowan C."/>
            <person name="Murphy C."/>
            <person name="Neiman D."/>
            <person name="Pearson M."/>
            <person name="Priest M."/>
            <person name="Roberts A."/>
            <person name="Saif S."/>
            <person name="Shea T."/>
            <person name="Sisk P."/>
            <person name="Sykes S."/>
            <person name="Wortman J."/>
            <person name="Nusbaum C."/>
            <person name="Birren B."/>
        </authorList>
    </citation>
    <scope>NUCLEOTIDE SEQUENCE [LARGE SCALE GENOMIC DNA]</scope>
    <source>
        <strain evidence="15 16">ATCC BAA-351</strain>
    </source>
</reference>
<dbReference type="Proteomes" id="UP000013782">
    <property type="component" value="Unassembled WGS sequence"/>
</dbReference>
<feature type="transmembrane region" description="Helical" evidence="12">
    <location>
        <begin position="112"/>
        <end position="133"/>
    </location>
</feature>
<feature type="domain" description="PTS EIIB type-1" evidence="13">
    <location>
        <begin position="4"/>
        <end position="86"/>
    </location>
</feature>
<keyword evidence="5" id="KW-0808">Transferase</keyword>
<keyword evidence="10 12" id="KW-0472">Membrane</keyword>
<dbReference type="PROSITE" id="PS51098">
    <property type="entry name" value="PTS_EIIB_TYPE_1"/>
    <property type="match status" value="1"/>
</dbReference>
<name>R2SBT0_9ENTE</name>
<keyword evidence="2" id="KW-0813">Transport</keyword>
<evidence type="ECO:0000256" key="4">
    <source>
        <dbReference type="ARBA" id="ARBA00022597"/>
    </source>
</evidence>
<evidence type="ECO:0000256" key="6">
    <source>
        <dbReference type="ARBA" id="ARBA00022683"/>
    </source>
</evidence>
<dbReference type="Pfam" id="PF02378">
    <property type="entry name" value="PTS_EIIC"/>
    <property type="match status" value="1"/>
</dbReference>
<evidence type="ECO:0000256" key="11">
    <source>
        <dbReference type="PROSITE-ProRule" id="PRU00421"/>
    </source>
</evidence>
<dbReference type="HOGENOM" id="CLU_012312_2_0_9"/>
<dbReference type="InterPro" id="IPR013013">
    <property type="entry name" value="PTS_EIIC_1"/>
</dbReference>
<dbReference type="GO" id="GO:0090589">
    <property type="term" value="F:protein-phosphocysteine-trehalose phosphotransferase system transporter activity"/>
    <property type="evidence" value="ECO:0007669"/>
    <property type="project" value="TreeGrafter"/>
</dbReference>
<evidence type="ECO:0000256" key="2">
    <source>
        <dbReference type="ARBA" id="ARBA00022448"/>
    </source>
</evidence>
<dbReference type="EMBL" id="AJAQ01000036">
    <property type="protein sequence ID" value="EOH90306.1"/>
    <property type="molecule type" value="Genomic_DNA"/>
</dbReference>
<feature type="transmembrane region" description="Helical" evidence="12">
    <location>
        <begin position="283"/>
        <end position="308"/>
    </location>
</feature>
<dbReference type="FunFam" id="3.30.1360.60:FF:000001">
    <property type="entry name" value="PTS system glucose-specific IIBC component PtsG"/>
    <property type="match status" value="1"/>
</dbReference>
<dbReference type="AlphaFoldDB" id="R2SBT0"/>
<gene>
    <name evidence="15" type="ORF">UAU_04135</name>
</gene>
<dbReference type="OrthoDB" id="9769191at2"/>
<dbReference type="eggNOG" id="COG1264">
    <property type="taxonomic scope" value="Bacteria"/>
</dbReference>
<dbReference type="CDD" id="cd00212">
    <property type="entry name" value="PTS_IIB_glc"/>
    <property type="match status" value="1"/>
</dbReference>
<evidence type="ECO:0000256" key="8">
    <source>
        <dbReference type="ARBA" id="ARBA00022777"/>
    </source>
</evidence>
<dbReference type="GO" id="GO:0005886">
    <property type="term" value="C:plasma membrane"/>
    <property type="evidence" value="ECO:0007669"/>
    <property type="project" value="UniProtKB-SubCell"/>
</dbReference>
<dbReference type="PROSITE" id="PS51103">
    <property type="entry name" value="PTS_EIIC_TYPE_1"/>
    <property type="match status" value="1"/>
</dbReference>
<evidence type="ECO:0000256" key="12">
    <source>
        <dbReference type="SAM" id="Phobius"/>
    </source>
</evidence>
<keyword evidence="8" id="KW-0418">Kinase</keyword>
<evidence type="ECO:0000259" key="13">
    <source>
        <dbReference type="PROSITE" id="PS51098"/>
    </source>
</evidence>
<feature type="transmembrane region" description="Helical" evidence="12">
    <location>
        <begin position="153"/>
        <end position="173"/>
    </location>
</feature>
<dbReference type="Pfam" id="PF00367">
    <property type="entry name" value="PTS_EIIB"/>
    <property type="match status" value="1"/>
</dbReference>
<dbReference type="InterPro" id="IPR003352">
    <property type="entry name" value="PTS_EIIC"/>
</dbReference>
<dbReference type="GO" id="GO:0016301">
    <property type="term" value="F:kinase activity"/>
    <property type="evidence" value="ECO:0007669"/>
    <property type="project" value="UniProtKB-KW"/>
</dbReference>
<dbReference type="PANTHER" id="PTHR30175">
    <property type="entry name" value="PHOSPHOTRANSFERASE SYSTEM TRANSPORT PROTEIN"/>
    <property type="match status" value="1"/>
</dbReference>
<feature type="active site" description="Phosphocysteine intermediate; for EIIB activity" evidence="11">
    <location>
        <position position="26"/>
    </location>
</feature>
<evidence type="ECO:0000313" key="16">
    <source>
        <dbReference type="Proteomes" id="UP000013782"/>
    </source>
</evidence>
<dbReference type="InterPro" id="IPR001996">
    <property type="entry name" value="PTS_IIB_1"/>
</dbReference>
<keyword evidence="9 12" id="KW-1133">Transmembrane helix</keyword>
<dbReference type="InterPro" id="IPR018113">
    <property type="entry name" value="PTrfase_EIIB_Cys"/>
</dbReference>
<feature type="domain" description="PTS EIIC type-1" evidence="14">
    <location>
        <begin position="114"/>
        <end position="468"/>
    </location>
</feature>
<feature type="transmembrane region" description="Helical" evidence="12">
    <location>
        <begin position="328"/>
        <end position="348"/>
    </location>
</feature>
<evidence type="ECO:0000256" key="3">
    <source>
        <dbReference type="ARBA" id="ARBA00022475"/>
    </source>
</evidence>
<dbReference type="Gene3D" id="3.30.1360.60">
    <property type="entry name" value="Glucose permease domain IIB"/>
    <property type="match status" value="1"/>
</dbReference>
<dbReference type="SUPFAM" id="SSF55604">
    <property type="entry name" value="Glucose permease domain IIB"/>
    <property type="match status" value="1"/>
</dbReference>
<sequence length="474" mass="51113">MKFKKMSEEILSNMGGVDNITHVEHCATRLRIHYRNKQVIDEEAIKKIENVVGIVSKTGQLQVIIGPSVHEAYKDFMDVSQFDTKQLNSQSDKQLPESGDEKKNFLYYVNKFGNFSAAIFMPVVPALIVGGLILAIKNLLVNYFNVPMESGTALLMTAIFSAGFSFLPVYLGYTTAKRLKIEPIMGAFLGCLLVSQNISGATDLDFLGISIPNIDYNGSILPVIMGVFVMYYVDRVLEKGIPETIKYFLKPLLTMIIVVPIVLIILGPLGTRLSVYAGSAVMFLMDTIGGIALPFLSALYPYMVMLGFDKALSPVGFAAIESLGYDPVYVVMGFISNLCIGGTALAVATSMKDRGKKGMTYSFAFTALCGVTEPAFYGALITRPKVLIGTAAGAVSAGLVAGIFGLKSYVMGFCPGLLTALFFVAPDGTAGNMILAGIVVLVAVVVSFTVTKIVIAKTETFEVVEKKETPVENI</sequence>
<evidence type="ECO:0000256" key="10">
    <source>
        <dbReference type="ARBA" id="ARBA00023136"/>
    </source>
</evidence>
<keyword evidence="6" id="KW-0598">Phosphotransferase system</keyword>
<dbReference type="InterPro" id="IPR036878">
    <property type="entry name" value="Glu_permease_IIB"/>
</dbReference>
<feature type="transmembrane region" description="Helical" evidence="12">
    <location>
        <begin position="432"/>
        <end position="455"/>
    </location>
</feature>
<proteinExistence type="predicted"/>
<feature type="transmembrane region" description="Helical" evidence="12">
    <location>
        <begin position="409"/>
        <end position="426"/>
    </location>
</feature>
<evidence type="ECO:0000256" key="1">
    <source>
        <dbReference type="ARBA" id="ARBA00004651"/>
    </source>
</evidence>
<evidence type="ECO:0000256" key="7">
    <source>
        <dbReference type="ARBA" id="ARBA00022692"/>
    </source>
</evidence>
<dbReference type="GO" id="GO:0015771">
    <property type="term" value="P:trehalose transport"/>
    <property type="evidence" value="ECO:0007669"/>
    <property type="project" value="TreeGrafter"/>
</dbReference>
<protein>
    <recommendedName>
        <fullName evidence="17">PTS system, glucose-like IIB component</fullName>
    </recommendedName>
</protein>
<dbReference type="RefSeq" id="WP_010759080.1">
    <property type="nucleotide sequence ID" value="NZ_ASWD01000005.1"/>
</dbReference>